<feature type="region of interest" description="Disordered" evidence="1">
    <location>
        <begin position="229"/>
        <end position="248"/>
    </location>
</feature>
<name>A0ABT2CH15_9ACTN</name>
<organism evidence="2 3">
    <name type="scientific">Streptomyces pyxinae</name>
    <dbReference type="NCBI Taxonomy" id="2970734"/>
    <lineage>
        <taxon>Bacteria</taxon>
        <taxon>Bacillati</taxon>
        <taxon>Actinomycetota</taxon>
        <taxon>Actinomycetes</taxon>
        <taxon>Kitasatosporales</taxon>
        <taxon>Streptomycetaceae</taxon>
        <taxon>Streptomyces</taxon>
    </lineage>
</organism>
<evidence type="ECO:0000256" key="1">
    <source>
        <dbReference type="SAM" id="MobiDB-lite"/>
    </source>
</evidence>
<dbReference type="InterPro" id="IPR016084">
    <property type="entry name" value="Haem_Oase-like_multi-hlx"/>
</dbReference>
<feature type="compositionally biased region" description="Low complexity" evidence="1">
    <location>
        <begin position="239"/>
        <end position="248"/>
    </location>
</feature>
<dbReference type="Gene3D" id="1.20.910.10">
    <property type="entry name" value="Heme oxygenase-like"/>
    <property type="match status" value="1"/>
</dbReference>
<evidence type="ECO:0000313" key="3">
    <source>
        <dbReference type="Proteomes" id="UP001431313"/>
    </source>
</evidence>
<accession>A0ABT2CH15</accession>
<comment type="caution">
    <text evidence="2">The sequence shown here is derived from an EMBL/GenBank/DDBJ whole genome shotgun (WGS) entry which is preliminary data.</text>
</comment>
<dbReference type="EMBL" id="JANUGQ010000010">
    <property type="protein sequence ID" value="MCS0636712.1"/>
    <property type="molecule type" value="Genomic_DNA"/>
</dbReference>
<reference evidence="2" key="1">
    <citation type="submission" date="2022-08" db="EMBL/GenBank/DDBJ databases">
        <authorList>
            <person name="Somphong A."/>
            <person name="Phongsopitanun W."/>
        </authorList>
    </citation>
    <scope>NUCLEOTIDE SEQUENCE</scope>
    <source>
        <strain evidence="2">LP05-1</strain>
    </source>
</reference>
<keyword evidence="3" id="KW-1185">Reference proteome</keyword>
<evidence type="ECO:0000313" key="2">
    <source>
        <dbReference type="EMBL" id="MCS0636712.1"/>
    </source>
</evidence>
<sequence>MTPARGGRPAASVRLDATLALVEPALRAATARLWHPDGLTGRYRAYLAAMHMVIRASVPLMERAAVRARRLERSGDPLGRPLAAHLAAHIEEERDHDAWLLDDLVAAGSGPDAALGAVPPPDVAALTGAQYYWIEHHHPVALLGYVTVLEGHAPAAGLADRLARLTGLPDAAFRTVRAHAQLDGGHVAGLRALLDALPLTRAQEAAVAVSALHTMDALTQLFVRLGRGAPAPGPGRGAGRPVPTGGRA</sequence>
<protein>
    <submittedName>
        <fullName evidence="2">Iron-containing redox enzyme family protein</fullName>
    </submittedName>
</protein>
<dbReference type="RefSeq" id="WP_258787974.1">
    <property type="nucleotide sequence ID" value="NZ_JANUGQ010000010.1"/>
</dbReference>
<dbReference type="Proteomes" id="UP001431313">
    <property type="component" value="Unassembled WGS sequence"/>
</dbReference>
<proteinExistence type="predicted"/>
<gene>
    <name evidence="2" type="ORF">NX801_13790</name>
</gene>
<dbReference type="Pfam" id="PF14518">
    <property type="entry name" value="Haem_oxygenas_2"/>
    <property type="match status" value="1"/>
</dbReference>
<dbReference type="SUPFAM" id="SSF48613">
    <property type="entry name" value="Heme oxygenase-like"/>
    <property type="match status" value="1"/>
</dbReference>